<organism evidence="10 11">
    <name type="scientific">Triparma retinervis</name>
    <dbReference type="NCBI Taxonomy" id="2557542"/>
    <lineage>
        <taxon>Eukaryota</taxon>
        <taxon>Sar</taxon>
        <taxon>Stramenopiles</taxon>
        <taxon>Ochrophyta</taxon>
        <taxon>Bolidophyceae</taxon>
        <taxon>Parmales</taxon>
        <taxon>Triparmaceae</taxon>
        <taxon>Triparma</taxon>
    </lineage>
</organism>
<dbReference type="GO" id="GO:0009247">
    <property type="term" value="P:glycolipid biosynthetic process"/>
    <property type="evidence" value="ECO:0007669"/>
    <property type="project" value="InterPro"/>
</dbReference>
<dbReference type="Pfam" id="PF06990">
    <property type="entry name" value="Gal-3-0_sulfotr"/>
    <property type="match status" value="1"/>
</dbReference>
<sequence>MSYRHITPVVDYSGLDLLVPDAMLTTIARDPVTKFNSMFNFVKPTLRKYRSAGNFVKAVLRGEATVDEMNDLCNNFAYSLSGEKETLGRLDGEESEAYAKDMIERMEGRGMFVMIMEKLPESLVVVCEGMGWDCYSGSMSFKATSERKNTDPGNVKCKDPACEEEILKCNMVDKILYEHYKEKLGEITRGIEGFEEKLEMLKGVMEKSTGNKQKYPVSCRGQVKNEFDQMHSCKGNLTP</sequence>
<dbReference type="Proteomes" id="UP001165082">
    <property type="component" value="Unassembled WGS sequence"/>
</dbReference>
<comment type="caution">
    <text evidence="10">The sequence shown here is derived from an EMBL/GenBank/DDBJ whole genome shotgun (WGS) entry which is preliminary data.</text>
</comment>
<accession>A0A9W7A4D1</accession>
<dbReference type="Gene3D" id="3.40.50.300">
    <property type="entry name" value="P-loop containing nucleotide triphosphate hydrolases"/>
    <property type="match status" value="1"/>
</dbReference>
<evidence type="ECO:0000256" key="9">
    <source>
        <dbReference type="ARBA" id="ARBA00023180"/>
    </source>
</evidence>
<dbReference type="PANTHER" id="PTHR14647">
    <property type="entry name" value="GALACTOSE-3-O-SULFOTRANSFERASE"/>
    <property type="match status" value="1"/>
</dbReference>
<evidence type="ECO:0008006" key="12">
    <source>
        <dbReference type="Google" id="ProtNLM"/>
    </source>
</evidence>
<dbReference type="PANTHER" id="PTHR14647:SF87">
    <property type="entry name" value="PUTATIVE-RELATED"/>
    <property type="match status" value="1"/>
</dbReference>
<evidence type="ECO:0000256" key="6">
    <source>
        <dbReference type="ARBA" id="ARBA00022989"/>
    </source>
</evidence>
<evidence type="ECO:0000256" key="4">
    <source>
        <dbReference type="ARBA" id="ARBA00022692"/>
    </source>
</evidence>
<keyword evidence="11" id="KW-1185">Reference proteome</keyword>
<evidence type="ECO:0000256" key="7">
    <source>
        <dbReference type="ARBA" id="ARBA00023034"/>
    </source>
</evidence>
<keyword evidence="8" id="KW-0472">Membrane</keyword>
<dbReference type="InterPro" id="IPR009729">
    <property type="entry name" value="Gal-3-0_sulfotransfrase"/>
</dbReference>
<evidence type="ECO:0000256" key="3">
    <source>
        <dbReference type="ARBA" id="ARBA00022679"/>
    </source>
</evidence>
<keyword evidence="5" id="KW-0735">Signal-anchor</keyword>
<evidence type="ECO:0000256" key="5">
    <source>
        <dbReference type="ARBA" id="ARBA00022968"/>
    </source>
</evidence>
<keyword evidence="9" id="KW-0325">Glycoprotein</keyword>
<reference evidence="10" key="1">
    <citation type="submission" date="2022-07" db="EMBL/GenBank/DDBJ databases">
        <title>Genome analysis of Parmales, a sister group of diatoms, reveals the evolutionary specialization of diatoms from phago-mixotrophs to photoautotrophs.</title>
        <authorList>
            <person name="Ban H."/>
            <person name="Sato S."/>
            <person name="Yoshikawa S."/>
            <person name="Kazumasa Y."/>
            <person name="Nakamura Y."/>
            <person name="Ichinomiya M."/>
            <person name="Saitoh K."/>
            <person name="Sato N."/>
            <person name="Blanc-Mathieu R."/>
            <person name="Endo H."/>
            <person name="Kuwata A."/>
            <person name="Ogata H."/>
        </authorList>
    </citation>
    <scope>NUCLEOTIDE SEQUENCE</scope>
</reference>
<name>A0A9W7A4D1_9STRA</name>
<comment type="similarity">
    <text evidence="2">Belongs to the galactose-3-O-sulfotransferase family.</text>
</comment>
<evidence type="ECO:0000256" key="8">
    <source>
        <dbReference type="ARBA" id="ARBA00023136"/>
    </source>
</evidence>
<evidence type="ECO:0000313" key="10">
    <source>
        <dbReference type="EMBL" id="GMH65592.1"/>
    </source>
</evidence>
<gene>
    <name evidence="10" type="ORF">TrRE_jg2987</name>
</gene>
<keyword evidence="4" id="KW-0812">Transmembrane</keyword>
<keyword evidence="7" id="KW-0333">Golgi apparatus</keyword>
<dbReference type="GO" id="GO:0001733">
    <property type="term" value="F:galactosylceramide sulfotransferase activity"/>
    <property type="evidence" value="ECO:0007669"/>
    <property type="project" value="InterPro"/>
</dbReference>
<keyword evidence="6" id="KW-1133">Transmembrane helix</keyword>
<comment type="subcellular location">
    <subcellularLocation>
        <location evidence="1">Golgi apparatus membrane</location>
        <topology evidence="1">Single-pass type II membrane protein</topology>
    </subcellularLocation>
</comment>
<evidence type="ECO:0000313" key="11">
    <source>
        <dbReference type="Proteomes" id="UP001165082"/>
    </source>
</evidence>
<dbReference type="GO" id="GO:0000139">
    <property type="term" value="C:Golgi membrane"/>
    <property type="evidence" value="ECO:0007669"/>
    <property type="project" value="UniProtKB-SubCell"/>
</dbReference>
<evidence type="ECO:0000256" key="1">
    <source>
        <dbReference type="ARBA" id="ARBA00004323"/>
    </source>
</evidence>
<dbReference type="EMBL" id="BRXZ01001217">
    <property type="protein sequence ID" value="GMH65592.1"/>
    <property type="molecule type" value="Genomic_DNA"/>
</dbReference>
<dbReference type="AlphaFoldDB" id="A0A9W7A4D1"/>
<dbReference type="OrthoDB" id="514299at2759"/>
<dbReference type="InterPro" id="IPR027417">
    <property type="entry name" value="P-loop_NTPase"/>
</dbReference>
<evidence type="ECO:0000256" key="2">
    <source>
        <dbReference type="ARBA" id="ARBA00008124"/>
    </source>
</evidence>
<protein>
    <recommendedName>
        <fullName evidence="12">Sulfotransferase</fullName>
    </recommendedName>
</protein>
<keyword evidence="3" id="KW-0808">Transferase</keyword>
<proteinExistence type="inferred from homology"/>